<evidence type="ECO:0000313" key="4">
    <source>
        <dbReference type="EMBL" id="AEA47988.1"/>
    </source>
</evidence>
<dbReference type="Gene3D" id="3.40.50.300">
    <property type="entry name" value="P-loop containing nucleotide triphosphate hydrolases"/>
    <property type="match status" value="1"/>
</dbReference>
<dbReference type="RefSeq" id="WP_013684640.1">
    <property type="nucleotide sequence ID" value="NC_015320.1"/>
</dbReference>
<dbReference type="CDD" id="cd01897">
    <property type="entry name" value="NOG"/>
    <property type="match status" value="1"/>
</dbReference>
<dbReference type="OrthoDB" id="147673at2157"/>
<evidence type="ECO:0000259" key="2">
    <source>
        <dbReference type="Pfam" id="PF06858"/>
    </source>
</evidence>
<organism evidence="4 5">
    <name type="scientific">Archaeoglobus veneficus (strain DSM 11195 / SNP6)</name>
    <dbReference type="NCBI Taxonomy" id="693661"/>
    <lineage>
        <taxon>Archaea</taxon>
        <taxon>Methanobacteriati</taxon>
        <taxon>Methanobacteriota</taxon>
        <taxon>Archaeoglobi</taxon>
        <taxon>Archaeoglobales</taxon>
        <taxon>Archaeoglobaceae</taxon>
        <taxon>Archaeoglobus</taxon>
    </lineage>
</organism>
<dbReference type="InterPro" id="IPR041623">
    <property type="entry name" value="NOG1_N"/>
</dbReference>
<keyword evidence="1" id="KW-0547">Nucleotide-binding</keyword>
<dbReference type="SUPFAM" id="SSF52540">
    <property type="entry name" value="P-loop containing nucleoside triphosphate hydrolases"/>
    <property type="match status" value="1"/>
</dbReference>
<dbReference type="InterPro" id="IPR006073">
    <property type="entry name" value="GTP-bd"/>
</dbReference>
<reference evidence="4 5" key="1">
    <citation type="submission" date="2011-03" db="EMBL/GenBank/DDBJ databases">
        <title>The complete genome of Archaeoglobus veneficus SNP6.</title>
        <authorList>
            <consortium name="US DOE Joint Genome Institute (JGI-PGF)"/>
            <person name="Lucas S."/>
            <person name="Copeland A."/>
            <person name="Lapidus A."/>
            <person name="Bruce D."/>
            <person name="Goodwin L."/>
            <person name="Pitluck S."/>
            <person name="Kyrpides N."/>
            <person name="Mavromatis K."/>
            <person name="Pagani I."/>
            <person name="Ivanova N."/>
            <person name="Mikhailova N."/>
            <person name="Lu M."/>
            <person name="Detter J.C."/>
            <person name="Tapia R."/>
            <person name="Han C."/>
            <person name="Land M."/>
            <person name="Hauser L."/>
            <person name="Markowitz V."/>
            <person name="Cheng J.-F."/>
            <person name="Hugenholtz P."/>
            <person name="Woyke T."/>
            <person name="Wu D."/>
            <person name="Spring S."/>
            <person name="Brambilla E."/>
            <person name="Klenk H.-P."/>
            <person name="Eisen J.A."/>
        </authorList>
    </citation>
    <scope>NUCLEOTIDE SEQUENCE [LARGE SCALE GENOMIC DNA]</scope>
    <source>
        <strain>SNP6</strain>
    </source>
</reference>
<dbReference type="STRING" id="693661.Arcve_1995"/>
<dbReference type="PANTHER" id="PTHR45759">
    <property type="entry name" value="NUCLEOLAR GTP-BINDING PROTEIN 1"/>
    <property type="match status" value="1"/>
</dbReference>
<accession>F2KS49</accession>
<dbReference type="EMBL" id="CP002588">
    <property type="protein sequence ID" value="AEA47988.1"/>
    <property type="molecule type" value="Genomic_DNA"/>
</dbReference>
<keyword evidence="5" id="KW-1185">Reference proteome</keyword>
<evidence type="ECO:0000313" key="5">
    <source>
        <dbReference type="Proteomes" id="UP000008136"/>
    </source>
</evidence>
<dbReference type="HOGENOM" id="CLU_011784_0_0_2"/>
<dbReference type="GO" id="GO:0005525">
    <property type="term" value="F:GTP binding"/>
    <property type="evidence" value="ECO:0007669"/>
    <property type="project" value="UniProtKB-KW"/>
</dbReference>
<evidence type="ECO:0000256" key="1">
    <source>
        <dbReference type="ARBA" id="ARBA00023134"/>
    </source>
</evidence>
<gene>
    <name evidence="4" type="ordered locus">Arcve_1995</name>
</gene>
<dbReference type="eggNOG" id="arCOG00352">
    <property type="taxonomic scope" value="Archaea"/>
</dbReference>
<name>F2KS49_ARCVS</name>
<feature type="domain" description="NOG1 N-terminal helical" evidence="3">
    <location>
        <begin position="6"/>
        <end position="151"/>
    </location>
</feature>
<dbReference type="Pfam" id="PF17835">
    <property type="entry name" value="NOG1_N"/>
    <property type="match status" value="1"/>
</dbReference>
<proteinExistence type="predicted"/>
<dbReference type="Gene3D" id="1.20.120.1190">
    <property type="match status" value="1"/>
</dbReference>
<dbReference type="AlphaFoldDB" id="F2KS49"/>
<dbReference type="GeneID" id="10395128"/>
<sequence length="326" mass="36469">MKFEPRKLPTVLTADELLDKAFRKASKVSGRNKKEKTLNKLATVSNVLSSYFDRIITSHPNYSALPDFYREMIDVVIGLGRLRKSLAALKWADGMIQKIITKSVREVKGGKNPEVVIKAAYGRIASIVNQIDDELRFLNEAKQKMRQIPVFGDEPVVVVAGYPNVGKSSFVARISTVQPEIATYPFTTKEIYVGIADIDGRVQVVDTPGLLDRPIHKRNPIERRAILCLKHLADCILFIIDPTETCGYRIESQLSLLEEVKTLEKPVIAVYSKADMHDRRDLPAFSSVTGEGIEEVVELIREVLKSRRSEELGEQVACDSGDVEEG</sequence>
<dbReference type="KEGG" id="ave:Arcve_1995"/>
<evidence type="ECO:0000259" key="3">
    <source>
        <dbReference type="Pfam" id="PF17835"/>
    </source>
</evidence>
<dbReference type="InterPro" id="IPR027417">
    <property type="entry name" value="P-loop_NTPase"/>
</dbReference>
<dbReference type="Proteomes" id="UP000008136">
    <property type="component" value="Chromosome"/>
</dbReference>
<dbReference type="Pfam" id="PF06858">
    <property type="entry name" value="NOG1"/>
    <property type="match status" value="1"/>
</dbReference>
<dbReference type="InterPro" id="IPR010674">
    <property type="entry name" value="NOG1_Rossman_fold_dom"/>
</dbReference>
<feature type="domain" description="Nucleolar GTP-binding protein 1 Rossman-fold" evidence="2">
    <location>
        <begin position="220"/>
        <end position="275"/>
    </location>
</feature>
<dbReference type="PRINTS" id="PR00326">
    <property type="entry name" value="GTP1OBG"/>
</dbReference>
<protein>
    <submittedName>
        <fullName evidence="4">Nucleolar GTP-binding-1 domain protein</fullName>
    </submittedName>
</protein>
<keyword evidence="1" id="KW-0342">GTP-binding</keyword>